<dbReference type="Proteomes" id="UP000515788">
    <property type="component" value="Chromosome 6"/>
</dbReference>
<keyword evidence="2" id="KW-1185">Reference proteome</keyword>
<reference evidence="1 2" key="1">
    <citation type="submission" date="2020-06" db="EMBL/GenBank/DDBJ databases">
        <title>The yeast mating-type switching endonuclease HO is a domesticated member of an unorthodox homing genetic element family.</title>
        <authorList>
            <person name="Coughlan A.Y."/>
            <person name="Lombardi L."/>
            <person name="Braun-Galleani S."/>
            <person name="Martos A.R."/>
            <person name="Galeote V."/>
            <person name="Bigey F."/>
            <person name="Dequin S."/>
            <person name="Byrne K.P."/>
            <person name="Wolfe K.H."/>
        </authorList>
    </citation>
    <scope>NUCLEOTIDE SEQUENCE [LARGE SCALE GENOMIC DNA]</scope>
    <source>
        <strain evidence="1 2">CBS764</strain>
    </source>
</reference>
<dbReference type="EMBL" id="CP059251">
    <property type="protein sequence ID" value="QLL33927.1"/>
    <property type="molecule type" value="Genomic_DNA"/>
</dbReference>
<evidence type="ECO:0000313" key="1">
    <source>
        <dbReference type="EMBL" id="QLL33927.1"/>
    </source>
</evidence>
<protein>
    <submittedName>
        <fullName evidence="1">Uncharacterized protein</fullName>
    </submittedName>
</protein>
<gene>
    <name evidence="1" type="ORF">HG536_0F02520</name>
</gene>
<evidence type="ECO:0000313" key="2">
    <source>
        <dbReference type="Proteomes" id="UP000515788"/>
    </source>
</evidence>
<dbReference type="RefSeq" id="XP_037140601.1">
    <property type="nucleotide sequence ID" value="XM_037284705.1"/>
</dbReference>
<accession>A0A7G3ZK91</accession>
<organism evidence="1 2">
    <name type="scientific">Torulaspora globosa</name>
    <dbReference type="NCBI Taxonomy" id="48254"/>
    <lineage>
        <taxon>Eukaryota</taxon>
        <taxon>Fungi</taxon>
        <taxon>Dikarya</taxon>
        <taxon>Ascomycota</taxon>
        <taxon>Saccharomycotina</taxon>
        <taxon>Saccharomycetes</taxon>
        <taxon>Saccharomycetales</taxon>
        <taxon>Saccharomycetaceae</taxon>
        <taxon>Torulaspora</taxon>
    </lineage>
</organism>
<sequence>MGNAKNSDSLQKSLVYDYLNTIKPSGHQMFGKVRFIRCGNYVLNLVFGRIVKSLREDRLFAEAFSKVTRLEKIMRRSTAVNASLKEHDLPLIPYESQTIWIYTWRQVTVFFQNYPAYWEWFKALDTKSHTHIINRVQSVIGFDEKTIQMLTYFVECCDIFTELDSAFQNDEFNNLPQAVPLYYILGHYYKLCLSAFAGNHIPNISGIDFSYFNGRECLSLDDKRIVLQAIKDSYSCYQDHLCDLEVNPLFYVAVLLDPTAKQDKLREVMEADELTVRISEVNSFMRNYLKVQRFSCATEQERRKIPKAPSNENLLSFNIRVAPDPSKHTRLAAEAEYNDASSEEWERYQRACNRRKL</sequence>
<proteinExistence type="predicted"/>
<dbReference type="KEGG" id="tgb:HG536_0F02520"/>
<dbReference type="SUPFAM" id="SSF53098">
    <property type="entry name" value="Ribonuclease H-like"/>
    <property type="match status" value="1"/>
</dbReference>
<dbReference type="GeneID" id="59327142"/>
<dbReference type="OrthoDB" id="4837779at2759"/>
<dbReference type="AlphaFoldDB" id="A0A7G3ZK91"/>
<dbReference type="InterPro" id="IPR012337">
    <property type="entry name" value="RNaseH-like_sf"/>
</dbReference>
<name>A0A7G3ZK91_9SACH</name>